<proteinExistence type="predicted"/>
<name>A0A7W7B2E3_9SPHN</name>
<reference evidence="3 4" key="1">
    <citation type="submission" date="2020-08" db="EMBL/GenBank/DDBJ databases">
        <title>Genomic Encyclopedia of Type Strains, Phase IV (KMG-IV): sequencing the most valuable type-strain genomes for metagenomic binning, comparative biology and taxonomic classification.</title>
        <authorList>
            <person name="Goeker M."/>
        </authorList>
    </citation>
    <scope>NUCLEOTIDE SEQUENCE [LARGE SCALE GENOMIC DNA]</scope>
    <source>
        <strain evidence="3 4">DSM 17328</strain>
    </source>
</reference>
<comment type="caution">
    <text evidence="3">The sequence shown here is derived from an EMBL/GenBank/DDBJ whole genome shotgun (WGS) entry which is preliminary data.</text>
</comment>
<dbReference type="GO" id="GO:0042834">
    <property type="term" value="F:peptidoglycan binding"/>
    <property type="evidence" value="ECO:0007669"/>
    <property type="project" value="InterPro"/>
</dbReference>
<dbReference type="Gene3D" id="1.25.40.10">
    <property type="entry name" value="Tetratricopeptide repeat domain"/>
    <property type="match status" value="1"/>
</dbReference>
<dbReference type="Pfam" id="PF05036">
    <property type="entry name" value="SPOR"/>
    <property type="match status" value="1"/>
</dbReference>
<feature type="domain" description="SPOR" evidence="2">
    <location>
        <begin position="348"/>
        <end position="427"/>
    </location>
</feature>
<evidence type="ECO:0000313" key="4">
    <source>
        <dbReference type="Proteomes" id="UP000566324"/>
    </source>
</evidence>
<dbReference type="RefSeq" id="WP_184067235.1">
    <property type="nucleotide sequence ID" value="NZ_JACHNZ010000013.1"/>
</dbReference>
<feature type="region of interest" description="Disordered" evidence="1">
    <location>
        <begin position="309"/>
        <end position="341"/>
    </location>
</feature>
<dbReference type="PROSITE" id="PS51724">
    <property type="entry name" value="SPOR"/>
    <property type="match status" value="1"/>
</dbReference>
<keyword evidence="4" id="KW-1185">Reference proteome</keyword>
<sequence>MIRAATAFLLIAATADPSLAQARKEKEDTAVAALSNPARLVTIGDHARASSDFMLALSFYERALGIDPGFVAALRASTEVSLAMRMPQALSYAERWVRATPKDGLAHLAVGAALVQQNRPTEAQKSFALAEAAGGPLAAIAMQRGLAFDLLGQSKNAQIAYADAMQRVPGDRSIIEHLALSLAIGGDNEAAMQLLQPEADLASGQASFERTLVLVHALGGRLDLARRIATANLSPQAASAAGDVLERITSLPTPAAKAAAVHLGILPDTARPPQVQAQAQVQAEVKAPEVVQASPPEPIVEQARVIESPPPRAEPAPAKPAAAKPAAGKPAPKAEPLPAGLPKLSPAQLRAAYIWLQLSSSPERGLVAGDLARFKRKAGAIGNYNAYVQSAAGTHRLLIGPFRSADDAQKVSRRLKAAGVDSYINRAPAGSSIAPL</sequence>
<accession>A0A7W7B2E3</accession>
<dbReference type="InterPro" id="IPR007730">
    <property type="entry name" value="SPOR-like_dom"/>
</dbReference>
<feature type="compositionally biased region" description="Pro residues" evidence="1">
    <location>
        <begin position="309"/>
        <end position="318"/>
    </location>
</feature>
<evidence type="ECO:0000259" key="2">
    <source>
        <dbReference type="PROSITE" id="PS51724"/>
    </source>
</evidence>
<feature type="compositionally biased region" description="Low complexity" evidence="1">
    <location>
        <begin position="319"/>
        <end position="341"/>
    </location>
</feature>
<dbReference type="SUPFAM" id="SSF110997">
    <property type="entry name" value="Sporulation related repeat"/>
    <property type="match status" value="1"/>
</dbReference>
<dbReference type="EMBL" id="JACHNZ010000013">
    <property type="protein sequence ID" value="MBB4631833.1"/>
    <property type="molecule type" value="Genomic_DNA"/>
</dbReference>
<protein>
    <submittedName>
        <fullName evidence="3">Flp pilus assembly protein TadD</fullName>
    </submittedName>
</protein>
<dbReference type="Proteomes" id="UP000566324">
    <property type="component" value="Unassembled WGS sequence"/>
</dbReference>
<dbReference type="SUPFAM" id="SSF48452">
    <property type="entry name" value="TPR-like"/>
    <property type="match status" value="1"/>
</dbReference>
<organism evidence="3 4">
    <name type="scientific">Sphingosinicella soli</name>
    <dbReference type="NCBI Taxonomy" id="333708"/>
    <lineage>
        <taxon>Bacteria</taxon>
        <taxon>Pseudomonadati</taxon>
        <taxon>Pseudomonadota</taxon>
        <taxon>Alphaproteobacteria</taxon>
        <taxon>Sphingomonadales</taxon>
        <taxon>Sphingosinicellaceae</taxon>
        <taxon>Sphingosinicella</taxon>
    </lineage>
</organism>
<dbReference type="InterPro" id="IPR011990">
    <property type="entry name" value="TPR-like_helical_dom_sf"/>
</dbReference>
<evidence type="ECO:0000313" key="3">
    <source>
        <dbReference type="EMBL" id="MBB4631833.1"/>
    </source>
</evidence>
<evidence type="ECO:0000256" key="1">
    <source>
        <dbReference type="SAM" id="MobiDB-lite"/>
    </source>
</evidence>
<dbReference type="Gene3D" id="3.30.70.1070">
    <property type="entry name" value="Sporulation related repeat"/>
    <property type="match status" value="1"/>
</dbReference>
<dbReference type="AlphaFoldDB" id="A0A7W7B2E3"/>
<dbReference type="InterPro" id="IPR036680">
    <property type="entry name" value="SPOR-like_sf"/>
</dbReference>
<gene>
    <name evidence="3" type="ORF">GGQ98_001449</name>
</gene>